<protein>
    <submittedName>
        <fullName evidence="1">Uncharacterized protein</fullName>
    </submittedName>
</protein>
<evidence type="ECO:0000313" key="2">
    <source>
        <dbReference type="Proteomes" id="UP001055149"/>
    </source>
</evidence>
<dbReference type="Proteomes" id="UP001055149">
    <property type="component" value="Unassembled WGS sequence"/>
</dbReference>
<dbReference type="EMBL" id="BQXH01000012">
    <property type="protein sequence ID" value="GKS81696.1"/>
    <property type="molecule type" value="Genomic_DNA"/>
</dbReference>
<organism evidence="1 2">
    <name type="scientific">Ligilactobacillus pabuli</name>
    <dbReference type="NCBI Taxonomy" id="2886039"/>
    <lineage>
        <taxon>Bacteria</taxon>
        <taxon>Bacillati</taxon>
        <taxon>Bacillota</taxon>
        <taxon>Bacilli</taxon>
        <taxon>Lactobacillales</taxon>
        <taxon>Lactobacillaceae</taxon>
        <taxon>Ligilactobacillus</taxon>
    </lineage>
</organism>
<keyword evidence="2" id="KW-1185">Reference proteome</keyword>
<accession>A0ABQ5JHY5</accession>
<sequence length="197" mass="23115">MIKKRKWLVLIITFLGLLVAVGSFLVWKANDVSKIDYNQTYTYKAKKINTGPPSYLRVVDSSHYVAIPRLNLDDDYNQAFGVEFVQGRYTYSKGVLVLGKHITSTRLWFDNYQAFEKGMYSKEKVKIPLTRAMAPFEEGELIKKHGLYYYKSKRLNTYDSIKKKYVSIRLKPAKINLPTTKKEFIQRYHKKQGHQQE</sequence>
<gene>
    <name evidence="1" type="ORF">LPAF129_13820</name>
</gene>
<proteinExistence type="predicted"/>
<reference evidence="1" key="1">
    <citation type="journal article" date="2022" name="Int. J. Syst. Evol. Microbiol.">
        <title>A novel species of lactic acid bacteria, Ligilactobacillus pabuli sp. nov., isolated from alfalfa silage.</title>
        <authorList>
            <person name="Tohno M."/>
            <person name="Tanizawa Y."/>
            <person name="Sawada H."/>
            <person name="Sakamoto M."/>
            <person name="Ohkuma M."/>
            <person name="Kobayashi H."/>
        </authorList>
    </citation>
    <scope>NUCLEOTIDE SEQUENCE</scope>
    <source>
        <strain evidence="1">AF129</strain>
    </source>
</reference>
<comment type="caution">
    <text evidence="1">The sequence shown here is derived from an EMBL/GenBank/DDBJ whole genome shotgun (WGS) entry which is preliminary data.</text>
</comment>
<name>A0ABQ5JHY5_9LACO</name>
<dbReference type="RefSeq" id="WP_244055444.1">
    <property type="nucleotide sequence ID" value="NZ_BQXH01000012.1"/>
</dbReference>
<evidence type="ECO:0000313" key="1">
    <source>
        <dbReference type="EMBL" id="GKS81696.1"/>
    </source>
</evidence>